<keyword evidence="1" id="KW-1133">Transmembrane helix</keyword>
<evidence type="ECO:0000313" key="2">
    <source>
        <dbReference type="EMBL" id="QNR25009.1"/>
    </source>
</evidence>
<dbReference type="KEGG" id="chyd:H4K34_03960"/>
<name>A0A7H0VH11_9FLAO</name>
<dbReference type="EMBL" id="CP060139">
    <property type="protein sequence ID" value="QNR25009.1"/>
    <property type="molecule type" value="Genomic_DNA"/>
</dbReference>
<protein>
    <recommendedName>
        <fullName evidence="4">PH domain-containing protein</fullName>
    </recommendedName>
</protein>
<dbReference type="RefSeq" id="WP_210759535.1">
    <property type="nucleotide sequence ID" value="NZ_CP060139.1"/>
</dbReference>
<gene>
    <name evidence="2" type="ORF">H4K34_03960</name>
</gene>
<organism evidence="2 3">
    <name type="scientific">Croceimicrobium hydrocarbonivorans</name>
    <dbReference type="NCBI Taxonomy" id="2761580"/>
    <lineage>
        <taxon>Bacteria</taxon>
        <taxon>Pseudomonadati</taxon>
        <taxon>Bacteroidota</taxon>
        <taxon>Flavobacteriia</taxon>
        <taxon>Flavobacteriales</taxon>
        <taxon>Owenweeksiaceae</taxon>
        <taxon>Croceimicrobium</taxon>
    </lineage>
</organism>
<dbReference type="AlphaFoldDB" id="A0A7H0VH11"/>
<dbReference type="Proteomes" id="UP000516305">
    <property type="component" value="Chromosome"/>
</dbReference>
<sequence length="168" mass="19115">MNDHPSNSMKDYTEIQMIRNWLLWIILIALLLFFTFATVSQLIFGIPVGENPMPSWALIAGTLFIAFITVVMARTQLILNIDTKTLMIQFGALGRMERNWSEVSKVKIINMPLASVGKRKHPQYGDLYNAGGKQGLLIEFKDQSKVLVSSRQAEKLKAYLKQIKKLKD</sequence>
<accession>A0A7H0VH11</accession>
<proteinExistence type="predicted"/>
<feature type="transmembrane region" description="Helical" evidence="1">
    <location>
        <begin position="56"/>
        <end position="79"/>
    </location>
</feature>
<feature type="transmembrane region" description="Helical" evidence="1">
    <location>
        <begin position="21"/>
        <end position="44"/>
    </location>
</feature>
<keyword evidence="3" id="KW-1185">Reference proteome</keyword>
<evidence type="ECO:0000256" key="1">
    <source>
        <dbReference type="SAM" id="Phobius"/>
    </source>
</evidence>
<keyword evidence="1" id="KW-0472">Membrane</keyword>
<evidence type="ECO:0000313" key="3">
    <source>
        <dbReference type="Proteomes" id="UP000516305"/>
    </source>
</evidence>
<keyword evidence="1" id="KW-0812">Transmembrane</keyword>
<evidence type="ECO:0008006" key="4">
    <source>
        <dbReference type="Google" id="ProtNLM"/>
    </source>
</evidence>
<reference evidence="2 3" key="1">
    <citation type="submission" date="2020-08" db="EMBL/GenBank/DDBJ databases">
        <title>Croceimicrobium hydrocarbonivorans gen. nov., sp. nov., a novel marine bacterium isolated from a bacterial consortium that degrades polyethylene terephthalate.</title>
        <authorList>
            <person name="Liu R."/>
        </authorList>
    </citation>
    <scope>NUCLEOTIDE SEQUENCE [LARGE SCALE GENOMIC DNA]</scope>
    <source>
        <strain evidence="2 3">A20-9</strain>
    </source>
</reference>